<evidence type="ECO:0000256" key="2">
    <source>
        <dbReference type="PROSITE-ProRule" id="PRU00169"/>
    </source>
</evidence>
<dbReference type="PANTHER" id="PTHR43214:SF43">
    <property type="entry name" value="TWO-COMPONENT RESPONSE REGULATOR"/>
    <property type="match status" value="1"/>
</dbReference>
<dbReference type="InterPro" id="IPR011006">
    <property type="entry name" value="CheY-like_superfamily"/>
</dbReference>
<sequence length="128" mass="13891">MKALVLEDASVALTALRSLLDRLPEVQEVRVAELIADAKQICRSFSPDLAVLDVLLPDGNGMELIHTIRSVNPKARIVVLSYYANVHGSQALRAGADMFLDKSAGFDAMGQSLSAWVAQLARTERQSI</sequence>
<dbReference type="Proteomes" id="UP001165384">
    <property type="component" value="Unassembled WGS sequence"/>
</dbReference>
<dbReference type="PROSITE" id="PS50110">
    <property type="entry name" value="RESPONSE_REGULATORY"/>
    <property type="match status" value="1"/>
</dbReference>
<dbReference type="SUPFAM" id="SSF52172">
    <property type="entry name" value="CheY-like"/>
    <property type="match status" value="1"/>
</dbReference>
<dbReference type="PANTHER" id="PTHR43214">
    <property type="entry name" value="TWO-COMPONENT RESPONSE REGULATOR"/>
    <property type="match status" value="1"/>
</dbReference>
<gene>
    <name evidence="4" type="ORF">LZ012_13265</name>
</gene>
<evidence type="ECO:0000256" key="1">
    <source>
        <dbReference type="ARBA" id="ARBA00023125"/>
    </source>
</evidence>
<feature type="domain" description="Response regulatory" evidence="3">
    <location>
        <begin position="2"/>
        <end position="117"/>
    </location>
</feature>
<proteinExistence type="predicted"/>
<dbReference type="SMART" id="SM00448">
    <property type="entry name" value="REC"/>
    <property type="match status" value="1"/>
</dbReference>
<dbReference type="InterPro" id="IPR039420">
    <property type="entry name" value="WalR-like"/>
</dbReference>
<dbReference type="InterPro" id="IPR058245">
    <property type="entry name" value="NreC/VraR/RcsB-like_REC"/>
</dbReference>
<protein>
    <submittedName>
        <fullName evidence="4">Response regulator transcription factor</fullName>
    </submittedName>
</protein>
<feature type="modified residue" description="4-aspartylphosphate" evidence="2">
    <location>
        <position position="53"/>
    </location>
</feature>
<accession>A0ABS9K475</accession>
<dbReference type="InterPro" id="IPR001789">
    <property type="entry name" value="Sig_transdc_resp-reg_receiver"/>
</dbReference>
<dbReference type="Gene3D" id="3.40.50.2300">
    <property type="match status" value="1"/>
</dbReference>
<dbReference type="Pfam" id="PF00072">
    <property type="entry name" value="Response_reg"/>
    <property type="match status" value="1"/>
</dbReference>
<dbReference type="RefSeq" id="WP_275711287.1">
    <property type="nucleotide sequence ID" value="NZ_JAKLTN010000002.1"/>
</dbReference>
<reference evidence="4" key="1">
    <citation type="submission" date="2022-01" db="EMBL/GenBank/DDBJ databases">
        <authorList>
            <person name="Jo J.-H."/>
            <person name="Im W.-T."/>
        </authorList>
    </citation>
    <scope>NUCLEOTIDE SEQUENCE</scope>
    <source>
        <strain evidence="4">XY25</strain>
    </source>
</reference>
<evidence type="ECO:0000313" key="4">
    <source>
        <dbReference type="EMBL" id="MCG2577960.1"/>
    </source>
</evidence>
<name>A0ABS9K475_9RHOO</name>
<dbReference type="EMBL" id="JAKLTN010000002">
    <property type="protein sequence ID" value="MCG2577960.1"/>
    <property type="molecule type" value="Genomic_DNA"/>
</dbReference>
<dbReference type="CDD" id="cd17535">
    <property type="entry name" value="REC_NarL-like"/>
    <property type="match status" value="1"/>
</dbReference>
<evidence type="ECO:0000313" key="5">
    <source>
        <dbReference type="Proteomes" id="UP001165384"/>
    </source>
</evidence>
<keyword evidence="2" id="KW-0597">Phosphoprotein</keyword>
<keyword evidence="1" id="KW-0238">DNA-binding</keyword>
<evidence type="ECO:0000259" key="3">
    <source>
        <dbReference type="PROSITE" id="PS50110"/>
    </source>
</evidence>
<organism evidence="4 5">
    <name type="scientific">Dechloromonas hankyongensis</name>
    <dbReference type="NCBI Taxonomy" id="2908002"/>
    <lineage>
        <taxon>Bacteria</taxon>
        <taxon>Pseudomonadati</taxon>
        <taxon>Pseudomonadota</taxon>
        <taxon>Betaproteobacteria</taxon>
        <taxon>Rhodocyclales</taxon>
        <taxon>Azonexaceae</taxon>
        <taxon>Dechloromonas</taxon>
    </lineage>
</organism>
<keyword evidence="5" id="KW-1185">Reference proteome</keyword>
<comment type="caution">
    <text evidence="4">The sequence shown here is derived from an EMBL/GenBank/DDBJ whole genome shotgun (WGS) entry which is preliminary data.</text>
</comment>